<organism evidence="2 3">
    <name type="scientific">Pilimelia columellifera subsp. columellifera</name>
    <dbReference type="NCBI Taxonomy" id="706583"/>
    <lineage>
        <taxon>Bacteria</taxon>
        <taxon>Bacillati</taxon>
        <taxon>Actinomycetota</taxon>
        <taxon>Actinomycetes</taxon>
        <taxon>Micromonosporales</taxon>
        <taxon>Micromonosporaceae</taxon>
        <taxon>Pilimelia</taxon>
    </lineage>
</organism>
<reference evidence="2 3" key="1">
    <citation type="journal article" date="2019" name="Int. J. Syst. Evol. Microbiol.">
        <title>The Global Catalogue of Microorganisms (GCM) 10K type strain sequencing project: providing services to taxonomists for standard genome sequencing and annotation.</title>
        <authorList>
            <consortium name="The Broad Institute Genomics Platform"/>
            <consortium name="The Broad Institute Genome Sequencing Center for Infectious Disease"/>
            <person name="Wu L."/>
            <person name="Ma J."/>
        </authorList>
    </citation>
    <scope>NUCLEOTIDE SEQUENCE [LARGE SCALE GENOMIC DNA]</scope>
    <source>
        <strain evidence="2 3">JCM 3367</strain>
    </source>
</reference>
<feature type="transmembrane region" description="Helical" evidence="1">
    <location>
        <begin position="26"/>
        <end position="46"/>
    </location>
</feature>
<keyword evidence="1" id="KW-1133">Transmembrane helix</keyword>
<comment type="caution">
    <text evidence="2">The sequence shown here is derived from an EMBL/GenBank/DDBJ whole genome shotgun (WGS) entry which is preliminary data.</text>
</comment>
<sequence>MVLALGAIFGLHGGVPFLETRHRGLALARALTVAFYALLALGTIALRPGESTVPSRSFTIALAAGLLLGYLTAGPVLWGVIACKAIVISQLPRADPVLSLIFWELGAADDMLANTFSVAITLASGVLYATFGQGRARP</sequence>
<feature type="transmembrane region" description="Helical" evidence="1">
    <location>
        <begin position="111"/>
        <end position="131"/>
    </location>
</feature>
<accession>A0ABN3NQZ7</accession>
<evidence type="ECO:0000313" key="3">
    <source>
        <dbReference type="Proteomes" id="UP001499978"/>
    </source>
</evidence>
<dbReference type="Proteomes" id="UP001499978">
    <property type="component" value="Unassembled WGS sequence"/>
</dbReference>
<evidence type="ECO:0000256" key="1">
    <source>
        <dbReference type="SAM" id="Phobius"/>
    </source>
</evidence>
<gene>
    <name evidence="2" type="ORF">GCM10010201_33990</name>
</gene>
<evidence type="ECO:0000313" key="2">
    <source>
        <dbReference type="EMBL" id="GAA2531707.1"/>
    </source>
</evidence>
<keyword evidence="3" id="KW-1185">Reference proteome</keyword>
<keyword evidence="1" id="KW-0472">Membrane</keyword>
<name>A0ABN3NQZ7_9ACTN</name>
<feature type="transmembrane region" description="Helical" evidence="1">
    <location>
        <begin position="58"/>
        <end position="91"/>
    </location>
</feature>
<keyword evidence="1" id="KW-0812">Transmembrane</keyword>
<dbReference type="EMBL" id="BAAARY010000028">
    <property type="protein sequence ID" value="GAA2531707.1"/>
    <property type="molecule type" value="Genomic_DNA"/>
</dbReference>
<proteinExistence type="predicted"/>
<protein>
    <submittedName>
        <fullName evidence="2">Uncharacterized protein</fullName>
    </submittedName>
</protein>